<dbReference type="Proteomes" id="UP000290682">
    <property type="component" value="Unassembled WGS sequence"/>
</dbReference>
<comment type="caution">
    <text evidence="1">The sequence shown here is derived from an EMBL/GenBank/DDBJ whole genome shotgun (WGS) entry which is preliminary data.</text>
</comment>
<organism evidence="1 2">
    <name type="scientific">Crenobacter cavernae</name>
    <dbReference type="NCBI Taxonomy" id="2290923"/>
    <lineage>
        <taxon>Bacteria</taxon>
        <taxon>Pseudomonadati</taxon>
        <taxon>Pseudomonadota</taxon>
        <taxon>Betaproteobacteria</taxon>
        <taxon>Neisseriales</taxon>
        <taxon>Neisseriaceae</taxon>
        <taxon>Crenobacter</taxon>
    </lineage>
</organism>
<dbReference type="EMBL" id="REGR01000001">
    <property type="protein sequence ID" value="RXZ45437.1"/>
    <property type="molecule type" value="Genomic_DNA"/>
</dbReference>
<reference evidence="1 2" key="1">
    <citation type="submission" date="2018-10" db="EMBL/GenBank/DDBJ databases">
        <title>Draft genome of Fastidiocella sp. strain 375T, a bacterium isolated from a karstic cave dripping water.</title>
        <authorList>
            <person name="Coelho C."/>
            <person name="Verissimo A."/>
            <person name="Tiago I."/>
        </authorList>
    </citation>
    <scope>NUCLEOTIDE SEQUENCE [LARGE SCALE GENOMIC DNA]</scope>
    <source>
        <strain evidence="1 2">CAVE-375</strain>
    </source>
</reference>
<evidence type="ECO:0000313" key="2">
    <source>
        <dbReference type="Proteomes" id="UP000290682"/>
    </source>
</evidence>
<sequence length="110" mass="13113">MVLVGDSTYVLLSDSTPEWESMSVWHFDFISYFIWIDEALGYSFSLLYDAIPEVESRPLEYFDISSYFVWIEKYFGCSFPDQLFYRILWEPVIEFTMVGDSAHTWKLCPR</sequence>
<proteinExistence type="predicted"/>
<protein>
    <submittedName>
        <fullName evidence="1">Uncharacterized protein</fullName>
    </submittedName>
</protein>
<evidence type="ECO:0000313" key="1">
    <source>
        <dbReference type="EMBL" id="RXZ45437.1"/>
    </source>
</evidence>
<keyword evidence="2" id="KW-1185">Reference proteome</keyword>
<accession>A0ABY0FIR4</accession>
<name>A0ABY0FIR4_9NEIS</name>
<gene>
    <name evidence="1" type="ORF">EBB06_01085</name>
</gene>